<accession>A0A445DJU0</accession>
<feature type="compositionally biased region" description="Basic and acidic residues" evidence="1">
    <location>
        <begin position="179"/>
        <end position="188"/>
    </location>
</feature>
<dbReference type="EMBL" id="SDMP01000004">
    <property type="protein sequence ID" value="RYR63420.1"/>
    <property type="molecule type" value="Genomic_DNA"/>
</dbReference>
<evidence type="ECO:0000313" key="4">
    <source>
        <dbReference type="Proteomes" id="UP000289738"/>
    </source>
</evidence>
<reference evidence="3 4" key="1">
    <citation type="submission" date="2019-01" db="EMBL/GenBank/DDBJ databases">
        <title>Sequencing of cultivated peanut Arachis hypogaea provides insights into genome evolution and oil improvement.</title>
        <authorList>
            <person name="Chen X."/>
        </authorList>
    </citation>
    <scope>NUCLEOTIDE SEQUENCE [LARGE SCALE GENOMIC DNA]</scope>
    <source>
        <strain evidence="4">cv. Fuhuasheng</strain>
        <tissue evidence="3">Leaves</tissue>
    </source>
</reference>
<feature type="region of interest" description="Disordered" evidence="1">
    <location>
        <begin position="179"/>
        <end position="205"/>
    </location>
</feature>
<dbReference type="Pfam" id="PF10536">
    <property type="entry name" value="PMD"/>
    <property type="match status" value="1"/>
</dbReference>
<evidence type="ECO:0000313" key="3">
    <source>
        <dbReference type="EMBL" id="RYR63420.1"/>
    </source>
</evidence>
<name>A0A445DJU0_ARAHY</name>
<evidence type="ECO:0000259" key="2">
    <source>
        <dbReference type="Pfam" id="PF10536"/>
    </source>
</evidence>
<dbReference type="AlphaFoldDB" id="A0A445DJU0"/>
<dbReference type="PANTHER" id="PTHR46033">
    <property type="entry name" value="PROTEIN MAIN-LIKE 2"/>
    <property type="match status" value="1"/>
</dbReference>
<organism evidence="3 4">
    <name type="scientific">Arachis hypogaea</name>
    <name type="common">Peanut</name>
    <dbReference type="NCBI Taxonomy" id="3818"/>
    <lineage>
        <taxon>Eukaryota</taxon>
        <taxon>Viridiplantae</taxon>
        <taxon>Streptophyta</taxon>
        <taxon>Embryophyta</taxon>
        <taxon>Tracheophyta</taxon>
        <taxon>Spermatophyta</taxon>
        <taxon>Magnoliopsida</taxon>
        <taxon>eudicotyledons</taxon>
        <taxon>Gunneridae</taxon>
        <taxon>Pentapetalae</taxon>
        <taxon>rosids</taxon>
        <taxon>fabids</taxon>
        <taxon>Fabales</taxon>
        <taxon>Fabaceae</taxon>
        <taxon>Papilionoideae</taxon>
        <taxon>50 kb inversion clade</taxon>
        <taxon>dalbergioids sensu lato</taxon>
        <taxon>Dalbergieae</taxon>
        <taxon>Pterocarpus clade</taxon>
        <taxon>Arachis</taxon>
    </lineage>
</organism>
<dbReference type="GO" id="GO:0010073">
    <property type="term" value="P:meristem maintenance"/>
    <property type="evidence" value="ECO:0007669"/>
    <property type="project" value="InterPro"/>
</dbReference>
<dbReference type="PANTHER" id="PTHR46033:SF8">
    <property type="entry name" value="PROTEIN MAINTENANCE OF MERISTEMS-LIKE"/>
    <property type="match status" value="1"/>
</dbReference>
<evidence type="ECO:0000256" key="1">
    <source>
        <dbReference type="SAM" id="MobiDB-lite"/>
    </source>
</evidence>
<comment type="caution">
    <text evidence="3">The sequence shown here is derived from an EMBL/GenBank/DDBJ whole genome shotgun (WGS) entry which is preliminary data.</text>
</comment>
<sequence length="256" mass="29254">MSEQLESGFEVSERQPPMRYHGRRKELVLTEHDCAYCRAFVERWRPEMHTFHMSFGECTVTLQDVAFQLGLPVDGEAKFINGGRPAWEWFQDLFGELPPPNKVKQMTIHFTWFHERFRVLPVDATKETIYLWMNQFGKLEQHYLVAVGYFVIVPSAVRRNNRIRTEKYWRRVKVKKEEASSTTTKEEASSTTTNEEASSATTKEEVSTATKQDAVVVAVVNAVAAVAAGCGGNEGGLLDWWWWLCDCDEGRASCCG</sequence>
<proteinExistence type="predicted"/>
<dbReference type="InterPro" id="IPR044824">
    <property type="entry name" value="MAIN-like"/>
</dbReference>
<gene>
    <name evidence="3" type="ORF">Ahy_A04g021221</name>
</gene>
<keyword evidence="4" id="KW-1185">Reference proteome</keyword>
<dbReference type="InterPro" id="IPR019557">
    <property type="entry name" value="AminoTfrase-like_pln_mobile"/>
</dbReference>
<dbReference type="Proteomes" id="UP000289738">
    <property type="component" value="Chromosome A04"/>
</dbReference>
<feature type="domain" description="Aminotransferase-like plant mobile" evidence="2">
    <location>
        <begin position="32"/>
        <end position="123"/>
    </location>
</feature>
<protein>
    <recommendedName>
        <fullName evidence="2">Aminotransferase-like plant mobile domain-containing protein</fullName>
    </recommendedName>
</protein>
<feature type="compositionally biased region" description="Low complexity" evidence="1">
    <location>
        <begin position="189"/>
        <end position="205"/>
    </location>
</feature>